<dbReference type="EMBL" id="CAJNDS010002745">
    <property type="protein sequence ID" value="CAE7582116.1"/>
    <property type="molecule type" value="Genomic_DNA"/>
</dbReference>
<evidence type="ECO:0000313" key="1">
    <source>
        <dbReference type="EMBL" id="CAE7582116.1"/>
    </source>
</evidence>
<sequence>MAEEESEEKEAIPDDEVERLELLLSLPRTGPPSRPKLRSAKSGLGDAFDNVHAYGYLHDLAIRSQQNSRVTIPPVVWLRRQWRLLQDVTAAQLTTQLLRREQLTGLLLDGIVSESKKRGLFKKTSYPDYLQQARFVYSVSRESMLLGLQLKHRA</sequence>
<protein>
    <submittedName>
        <fullName evidence="1">Uncharacterized protein</fullName>
    </submittedName>
</protein>
<reference evidence="1" key="1">
    <citation type="submission" date="2021-02" db="EMBL/GenBank/DDBJ databases">
        <authorList>
            <person name="Dougan E. K."/>
            <person name="Rhodes N."/>
            <person name="Thang M."/>
            <person name="Chan C."/>
        </authorList>
    </citation>
    <scope>NUCLEOTIDE SEQUENCE</scope>
</reference>
<proteinExistence type="predicted"/>
<dbReference type="Proteomes" id="UP000604046">
    <property type="component" value="Unassembled WGS sequence"/>
</dbReference>
<keyword evidence="2" id="KW-1185">Reference proteome</keyword>
<accession>A0A812UTB9</accession>
<evidence type="ECO:0000313" key="2">
    <source>
        <dbReference type="Proteomes" id="UP000604046"/>
    </source>
</evidence>
<name>A0A812UTB9_9DINO</name>
<gene>
    <name evidence="1" type="ORF">SNAT2548_LOCUS33213</name>
</gene>
<organism evidence="1 2">
    <name type="scientific">Symbiodinium natans</name>
    <dbReference type="NCBI Taxonomy" id="878477"/>
    <lineage>
        <taxon>Eukaryota</taxon>
        <taxon>Sar</taxon>
        <taxon>Alveolata</taxon>
        <taxon>Dinophyceae</taxon>
        <taxon>Suessiales</taxon>
        <taxon>Symbiodiniaceae</taxon>
        <taxon>Symbiodinium</taxon>
    </lineage>
</organism>
<comment type="caution">
    <text evidence="1">The sequence shown here is derived from an EMBL/GenBank/DDBJ whole genome shotgun (WGS) entry which is preliminary data.</text>
</comment>
<dbReference type="AlphaFoldDB" id="A0A812UTB9"/>